<evidence type="ECO:0000313" key="9">
    <source>
        <dbReference type="EnsemblPlants" id="TuG1812G0300005547.01.T06"/>
    </source>
</evidence>
<evidence type="ECO:0000256" key="4">
    <source>
        <dbReference type="ARBA" id="ARBA00023054"/>
    </source>
</evidence>
<reference evidence="10" key="1">
    <citation type="journal article" date="2013" name="Nature">
        <title>Draft genome of the wheat A-genome progenitor Triticum urartu.</title>
        <authorList>
            <person name="Ling H.Q."/>
            <person name="Zhao S."/>
            <person name="Liu D."/>
            <person name="Wang J."/>
            <person name="Sun H."/>
            <person name="Zhang C."/>
            <person name="Fan H."/>
            <person name="Li D."/>
            <person name="Dong L."/>
            <person name="Tao Y."/>
            <person name="Gao C."/>
            <person name="Wu H."/>
            <person name="Li Y."/>
            <person name="Cui Y."/>
            <person name="Guo X."/>
            <person name="Zheng S."/>
            <person name="Wang B."/>
            <person name="Yu K."/>
            <person name="Liang Q."/>
            <person name="Yang W."/>
            <person name="Lou X."/>
            <person name="Chen J."/>
            <person name="Feng M."/>
            <person name="Jian J."/>
            <person name="Zhang X."/>
            <person name="Luo G."/>
            <person name="Jiang Y."/>
            <person name="Liu J."/>
            <person name="Wang Z."/>
            <person name="Sha Y."/>
            <person name="Zhang B."/>
            <person name="Wu H."/>
            <person name="Tang D."/>
            <person name="Shen Q."/>
            <person name="Xue P."/>
            <person name="Zou S."/>
            <person name="Wang X."/>
            <person name="Liu X."/>
            <person name="Wang F."/>
            <person name="Yang Y."/>
            <person name="An X."/>
            <person name="Dong Z."/>
            <person name="Zhang K."/>
            <person name="Zhang X."/>
            <person name="Luo M.C."/>
            <person name="Dvorak J."/>
            <person name="Tong Y."/>
            <person name="Wang J."/>
            <person name="Yang H."/>
            <person name="Li Z."/>
            <person name="Wang D."/>
            <person name="Zhang A."/>
            <person name="Wang J."/>
        </authorList>
    </citation>
    <scope>NUCLEOTIDE SEQUENCE</scope>
    <source>
        <strain evidence="10">cv. G1812</strain>
    </source>
</reference>
<evidence type="ECO:0000256" key="2">
    <source>
        <dbReference type="ARBA" id="ARBA00022741"/>
    </source>
</evidence>
<dbReference type="PANTHER" id="PTHR37739">
    <property type="entry name" value="KINESIN-LIKE PROTEIN KIN-12D"/>
    <property type="match status" value="1"/>
</dbReference>
<dbReference type="GO" id="GO:0008017">
    <property type="term" value="F:microtubule binding"/>
    <property type="evidence" value="ECO:0007669"/>
    <property type="project" value="InterPro"/>
</dbReference>
<comment type="similarity">
    <text evidence="6">Belongs to the TRAFAC class myosin-kinesin ATPase superfamily. Kinesin family. KIN-12 subfamily.</text>
</comment>
<sequence>MAPRVSEHLFLRIQKEKEERRGKILSFTRRCSFLEICNGQILDLLNPNPTNLQDNRHSFHPSCTSWRMEAPYFMSRTNRYSACCS</sequence>
<keyword evidence="1" id="KW-0493">Microtubule</keyword>
<dbReference type="SUPFAM" id="SSF52540">
    <property type="entry name" value="P-loop containing nucleoside triphosphate hydrolases"/>
    <property type="match status" value="1"/>
</dbReference>
<evidence type="ECO:0000256" key="5">
    <source>
        <dbReference type="ARBA" id="ARBA00023175"/>
    </source>
</evidence>
<evidence type="ECO:0000313" key="10">
    <source>
        <dbReference type="Proteomes" id="UP000015106"/>
    </source>
</evidence>
<dbReference type="InterPro" id="IPR001752">
    <property type="entry name" value="Kinesin_motor_dom"/>
</dbReference>
<dbReference type="AlphaFoldDB" id="A0A8R7PZA0"/>
<keyword evidence="10" id="KW-1185">Reference proteome</keyword>
<dbReference type="GO" id="GO:0005524">
    <property type="term" value="F:ATP binding"/>
    <property type="evidence" value="ECO:0007669"/>
    <property type="project" value="UniProtKB-KW"/>
</dbReference>
<keyword evidence="5" id="KW-0505">Motor protein</keyword>
<dbReference type="Gene3D" id="3.40.850.10">
    <property type="entry name" value="Kinesin motor domain"/>
    <property type="match status" value="1"/>
</dbReference>
<dbReference type="Gramene" id="TuG1812G0300005547.01.T06">
    <property type="protein sequence ID" value="TuG1812G0300005547.01.T06"/>
    <property type="gene ID" value="TuG1812G0300005547.01"/>
</dbReference>
<dbReference type="GO" id="GO:0007018">
    <property type="term" value="P:microtubule-based movement"/>
    <property type="evidence" value="ECO:0007669"/>
    <property type="project" value="InterPro"/>
</dbReference>
<dbReference type="InterPro" id="IPR027417">
    <property type="entry name" value="P-loop_NTPase"/>
</dbReference>
<evidence type="ECO:0000256" key="7">
    <source>
        <dbReference type="PROSITE-ProRule" id="PRU00283"/>
    </source>
</evidence>
<keyword evidence="3" id="KW-0067">ATP-binding</keyword>
<comment type="caution">
    <text evidence="7">Lacks conserved residue(s) required for the propagation of feature annotation.</text>
</comment>
<dbReference type="GO" id="GO:0003777">
    <property type="term" value="F:microtubule motor activity"/>
    <property type="evidence" value="ECO:0007669"/>
    <property type="project" value="InterPro"/>
</dbReference>
<proteinExistence type="inferred from homology"/>
<reference evidence="9" key="2">
    <citation type="submission" date="2018-03" db="EMBL/GenBank/DDBJ databases">
        <title>The Triticum urartu genome reveals the dynamic nature of wheat genome evolution.</title>
        <authorList>
            <person name="Ling H."/>
            <person name="Ma B."/>
            <person name="Shi X."/>
            <person name="Liu H."/>
            <person name="Dong L."/>
            <person name="Sun H."/>
            <person name="Cao Y."/>
            <person name="Gao Q."/>
            <person name="Zheng S."/>
            <person name="Li Y."/>
            <person name="Yu Y."/>
            <person name="Du H."/>
            <person name="Qi M."/>
            <person name="Li Y."/>
            <person name="Yu H."/>
            <person name="Cui Y."/>
            <person name="Wang N."/>
            <person name="Chen C."/>
            <person name="Wu H."/>
            <person name="Zhao Y."/>
            <person name="Zhang J."/>
            <person name="Li Y."/>
            <person name="Zhou W."/>
            <person name="Zhang B."/>
            <person name="Hu W."/>
            <person name="Eijk M."/>
            <person name="Tang J."/>
            <person name="Witsenboer H."/>
            <person name="Zhao S."/>
            <person name="Li Z."/>
            <person name="Zhang A."/>
            <person name="Wang D."/>
            <person name="Liang C."/>
        </authorList>
    </citation>
    <scope>NUCLEOTIDE SEQUENCE [LARGE SCALE GENOMIC DNA]</scope>
    <source>
        <strain evidence="9">cv. G1812</strain>
    </source>
</reference>
<evidence type="ECO:0000256" key="1">
    <source>
        <dbReference type="ARBA" id="ARBA00022701"/>
    </source>
</evidence>
<keyword evidence="2" id="KW-0547">Nucleotide-binding</keyword>
<dbReference type="PANTHER" id="PTHR37739:SF14">
    <property type="entry name" value="KINESIN-LIKE PROTEIN KIN-12E"/>
    <property type="match status" value="1"/>
</dbReference>
<dbReference type="InterPro" id="IPR036961">
    <property type="entry name" value="Kinesin_motor_dom_sf"/>
</dbReference>
<dbReference type="InterPro" id="IPR044986">
    <property type="entry name" value="KIF15/KIN-12"/>
</dbReference>
<evidence type="ECO:0000259" key="8">
    <source>
        <dbReference type="PROSITE" id="PS50067"/>
    </source>
</evidence>
<accession>A0A8R7PZA0</accession>
<reference evidence="9" key="3">
    <citation type="submission" date="2022-06" db="UniProtKB">
        <authorList>
            <consortium name="EnsemblPlants"/>
        </authorList>
    </citation>
    <scope>IDENTIFICATION</scope>
</reference>
<dbReference type="Proteomes" id="UP000015106">
    <property type="component" value="Chromosome 3"/>
</dbReference>
<organism evidence="9 10">
    <name type="scientific">Triticum urartu</name>
    <name type="common">Red wild einkorn</name>
    <name type="synonym">Crithodium urartu</name>
    <dbReference type="NCBI Taxonomy" id="4572"/>
    <lineage>
        <taxon>Eukaryota</taxon>
        <taxon>Viridiplantae</taxon>
        <taxon>Streptophyta</taxon>
        <taxon>Embryophyta</taxon>
        <taxon>Tracheophyta</taxon>
        <taxon>Spermatophyta</taxon>
        <taxon>Magnoliopsida</taxon>
        <taxon>Liliopsida</taxon>
        <taxon>Poales</taxon>
        <taxon>Poaceae</taxon>
        <taxon>BOP clade</taxon>
        <taxon>Pooideae</taxon>
        <taxon>Triticodae</taxon>
        <taxon>Triticeae</taxon>
        <taxon>Triticinae</taxon>
        <taxon>Triticum</taxon>
    </lineage>
</organism>
<evidence type="ECO:0000256" key="3">
    <source>
        <dbReference type="ARBA" id="ARBA00022840"/>
    </source>
</evidence>
<name>A0A8R7PZA0_TRIUA</name>
<dbReference type="PROSITE" id="PS50067">
    <property type="entry name" value="KINESIN_MOTOR_2"/>
    <property type="match status" value="1"/>
</dbReference>
<dbReference type="EnsemblPlants" id="TuG1812G0300005547.01.T06">
    <property type="protein sequence ID" value="TuG1812G0300005547.01.T06"/>
    <property type="gene ID" value="TuG1812G0300005547.01"/>
</dbReference>
<dbReference type="GO" id="GO:0005874">
    <property type="term" value="C:microtubule"/>
    <property type="evidence" value="ECO:0007669"/>
    <property type="project" value="UniProtKB-KW"/>
</dbReference>
<evidence type="ECO:0000256" key="6">
    <source>
        <dbReference type="ARBA" id="ARBA00034488"/>
    </source>
</evidence>
<feature type="domain" description="Kinesin motor" evidence="8">
    <location>
        <begin position="1"/>
        <end position="85"/>
    </location>
</feature>
<keyword evidence="4" id="KW-0175">Coiled coil</keyword>
<protein>
    <recommendedName>
        <fullName evidence="8">Kinesin motor domain-containing protein</fullName>
    </recommendedName>
</protein>